<reference evidence="5" key="2">
    <citation type="submission" date="2021-09" db="EMBL/GenBank/DDBJ databases">
        <authorList>
            <person name="Gilroy R."/>
        </authorList>
    </citation>
    <scope>NUCLEOTIDE SEQUENCE</scope>
    <source>
        <strain evidence="5">CHK154-13316</strain>
    </source>
</reference>
<evidence type="ECO:0000256" key="1">
    <source>
        <dbReference type="ARBA" id="ARBA00008891"/>
    </source>
</evidence>
<reference evidence="5" key="1">
    <citation type="journal article" date="2021" name="PeerJ">
        <title>Extensive microbial diversity within the chicken gut microbiome revealed by metagenomics and culture.</title>
        <authorList>
            <person name="Gilroy R."/>
            <person name="Ravi A."/>
            <person name="Getino M."/>
            <person name="Pursley I."/>
            <person name="Horton D.L."/>
            <person name="Alikhan N.F."/>
            <person name="Baker D."/>
            <person name="Gharbi K."/>
            <person name="Hall N."/>
            <person name="Watson M."/>
            <person name="Adriaenssens E.M."/>
            <person name="Foster-Nyarko E."/>
            <person name="Jarju S."/>
            <person name="Secka A."/>
            <person name="Antonio M."/>
            <person name="Oren A."/>
            <person name="Chaudhuri R.R."/>
            <person name="La Ragione R."/>
            <person name="Hildebrand F."/>
            <person name="Pallen M.J."/>
        </authorList>
    </citation>
    <scope>NUCLEOTIDE SEQUENCE</scope>
    <source>
        <strain evidence="5">CHK154-13316</strain>
    </source>
</reference>
<evidence type="ECO:0000256" key="3">
    <source>
        <dbReference type="ARBA" id="ARBA00023085"/>
    </source>
</evidence>
<dbReference type="EMBL" id="DYVL01000045">
    <property type="protein sequence ID" value="HJG10864.1"/>
    <property type="molecule type" value="Genomic_DNA"/>
</dbReference>
<comment type="caution">
    <text evidence="5">The sequence shown here is derived from an EMBL/GenBank/DDBJ whole genome shotgun (WGS) entry which is preliminary data.</text>
</comment>
<gene>
    <name evidence="5" type="ORF">K8V07_02920</name>
</gene>
<dbReference type="Gene3D" id="2.160.20.10">
    <property type="entry name" value="Single-stranded right-handed beta-helix, Pectin lyase-like"/>
    <property type="match status" value="1"/>
</dbReference>
<name>A0A921I5Y6_9BACE</name>
<dbReference type="InterPro" id="IPR012334">
    <property type="entry name" value="Pectin_lyas_fold"/>
</dbReference>
<accession>A0A921I5Y6</accession>
<evidence type="ECO:0000313" key="5">
    <source>
        <dbReference type="EMBL" id="HJG10864.1"/>
    </source>
</evidence>
<comment type="similarity">
    <text evidence="1">Belongs to the pectinesterase family.</text>
</comment>
<sequence length="547" mass="60230">MNTNSIYTISKYLFLFLLILTGISCNDNDDAEDTSIPVLISQNINDGDIVGPNGYVELTFSKAMRQAPDTEIYFNGGIVRVSINYERVRYTFSGMENKECTFEIPAGALTDMQGRAYDEDFFLNFTAKSEISGGGKVFNAVVDSKGNGDFTTIQAAIDAAPGEQTSPYKIFIVNGSYNECIRVNKNKTFIHLIGESRDGVKIQYALNRVGNYNDETQGSATDDAWKYSSNNSNSAVRKAGYTKDQNCVVLVEATDFYAENLSIINLYGALPSRYTGGLGKDGQAEALITRNDRFSLYNCVLVSFQDTWWCRHTAYSNNLAYISNTLIEGRTDYIWGSGNVFIENSKFHNTGDGAYITASGETGTWGYVMKDCTVDGESGITAFAFGRPYKPDTKTVWINTTLKMDIVDAHWSSWSSIPALYGEYNTIDKNGQVISTEGKTVGSDDYSFTSKVLTAAEAAEYTYEKIVRANSWNPKEYMETPLASPSNVNLSGNTLTWDAVSGAAGYLIFMNGNYAGQTTDTTVTLTNTDESNIYTVKTVSQYGTVSE</sequence>
<feature type="domain" description="Pectinesterase catalytic" evidence="4">
    <location>
        <begin position="247"/>
        <end position="468"/>
    </location>
</feature>
<evidence type="ECO:0000259" key="4">
    <source>
        <dbReference type="Pfam" id="PF01095"/>
    </source>
</evidence>
<dbReference type="PANTHER" id="PTHR31321:SF57">
    <property type="entry name" value="PECTINESTERASE 53-RELATED"/>
    <property type="match status" value="1"/>
</dbReference>
<organism evidence="5 6">
    <name type="scientific">Bacteroides xylanisolvens</name>
    <dbReference type="NCBI Taxonomy" id="371601"/>
    <lineage>
        <taxon>Bacteria</taxon>
        <taxon>Pseudomonadati</taxon>
        <taxon>Bacteroidota</taxon>
        <taxon>Bacteroidia</taxon>
        <taxon>Bacteroidales</taxon>
        <taxon>Bacteroidaceae</taxon>
        <taxon>Bacteroides</taxon>
    </lineage>
</organism>
<dbReference type="AlphaFoldDB" id="A0A921I5Y6"/>
<proteinExistence type="inferred from homology"/>
<dbReference type="InterPro" id="IPR011050">
    <property type="entry name" value="Pectin_lyase_fold/virulence"/>
</dbReference>
<dbReference type="InterPro" id="IPR000070">
    <property type="entry name" value="Pectinesterase_cat"/>
</dbReference>
<protein>
    <submittedName>
        <fullName evidence="5">Pectinesterase family protein</fullName>
    </submittedName>
</protein>
<dbReference type="PANTHER" id="PTHR31321">
    <property type="entry name" value="ACYL-COA THIOESTER HYDROLASE YBHC-RELATED"/>
    <property type="match status" value="1"/>
</dbReference>
<feature type="domain" description="Pectinesterase catalytic" evidence="4">
    <location>
        <begin position="139"/>
        <end position="221"/>
    </location>
</feature>
<evidence type="ECO:0000256" key="2">
    <source>
        <dbReference type="ARBA" id="ARBA00022801"/>
    </source>
</evidence>
<dbReference type="GO" id="GO:0030599">
    <property type="term" value="F:pectinesterase activity"/>
    <property type="evidence" value="ECO:0007669"/>
    <property type="project" value="InterPro"/>
</dbReference>
<evidence type="ECO:0000313" key="6">
    <source>
        <dbReference type="Proteomes" id="UP000747074"/>
    </source>
</evidence>
<keyword evidence="2" id="KW-0378">Hydrolase</keyword>
<keyword evidence="3" id="KW-0063">Aspartyl esterase</keyword>
<dbReference type="GO" id="GO:0042545">
    <property type="term" value="P:cell wall modification"/>
    <property type="evidence" value="ECO:0007669"/>
    <property type="project" value="InterPro"/>
</dbReference>
<dbReference type="Proteomes" id="UP000747074">
    <property type="component" value="Unassembled WGS sequence"/>
</dbReference>
<dbReference type="SUPFAM" id="SSF51126">
    <property type="entry name" value="Pectin lyase-like"/>
    <property type="match status" value="1"/>
</dbReference>
<dbReference type="Pfam" id="PF01095">
    <property type="entry name" value="Pectinesterase"/>
    <property type="match status" value="2"/>
</dbReference>